<dbReference type="EMBL" id="CP000667">
    <property type="protein sequence ID" value="ABP54939.1"/>
    <property type="molecule type" value="Genomic_DNA"/>
</dbReference>
<dbReference type="STRING" id="369723.Strop_2493"/>
<dbReference type="KEGG" id="stp:Strop_2493"/>
<keyword evidence="3" id="KW-1185">Reference proteome</keyword>
<dbReference type="AlphaFoldDB" id="A4X7T9"/>
<gene>
    <name evidence="2" type="ordered locus">Strop_2493</name>
</gene>
<feature type="region of interest" description="Disordered" evidence="1">
    <location>
        <begin position="1"/>
        <end position="70"/>
    </location>
</feature>
<evidence type="ECO:0000313" key="2">
    <source>
        <dbReference type="EMBL" id="ABP54939.1"/>
    </source>
</evidence>
<protein>
    <submittedName>
        <fullName evidence="2">Uncharacterized protein</fullName>
    </submittedName>
</protein>
<proteinExistence type="predicted"/>
<organism evidence="2 3">
    <name type="scientific">Salinispora tropica (strain ATCC BAA-916 / DSM 44818 / JCM 13857 / NBRC 105044 / CNB-440)</name>
    <dbReference type="NCBI Taxonomy" id="369723"/>
    <lineage>
        <taxon>Bacteria</taxon>
        <taxon>Bacillati</taxon>
        <taxon>Actinomycetota</taxon>
        <taxon>Actinomycetes</taxon>
        <taxon>Micromonosporales</taxon>
        <taxon>Micromonosporaceae</taxon>
        <taxon>Salinispora</taxon>
    </lineage>
</organism>
<dbReference type="Proteomes" id="UP000000235">
    <property type="component" value="Chromosome"/>
</dbReference>
<dbReference type="HOGENOM" id="CLU_1601536_0_0_11"/>
<evidence type="ECO:0000256" key="1">
    <source>
        <dbReference type="SAM" id="MobiDB-lite"/>
    </source>
</evidence>
<name>A4X7T9_SALTO</name>
<sequence>MSIRISNTASASPSYSNRSASASPAARGSPAGARQTTGPPSPQRAARWPTTLFGTDWKKNSGPGRRSAATAARTYVALASSPVGLTSTIAVRSPSGAGAARYARRRHRSATAATSGLNAEWTNPGSGGAAPSPDSGQAASARTVGPSGPVTSHPAAGQCSRRRTRR</sequence>
<accession>A4X7T9</accession>
<evidence type="ECO:0000313" key="3">
    <source>
        <dbReference type="Proteomes" id="UP000000235"/>
    </source>
</evidence>
<feature type="compositionally biased region" description="Low complexity" evidence="1">
    <location>
        <begin position="129"/>
        <end position="141"/>
    </location>
</feature>
<reference evidence="3" key="1">
    <citation type="journal article" date="2007" name="Proc. Natl. Acad. Sci. U.S.A.">
        <title>Genome sequencing reveals complex secondary metabolome in the marine actinomycete Salinispora tropica.</title>
        <authorList>
            <person name="Udwary D.W."/>
            <person name="Zeigler L."/>
            <person name="Asolkar R.N."/>
            <person name="Singan V."/>
            <person name="Lapidus A."/>
            <person name="Fenical W."/>
            <person name="Jensen P.R."/>
            <person name="Moore B.S."/>
        </authorList>
    </citation>
    <scope>NUCLEOTIDE SEQUENCE [LARGE SCALE GENOMIC DNA]</scope>
    <source>
        <strain evidence="3">ATCC BAA-916 / DSM 44818 / CNB-440</strain>
    </source>
</reference>
<feature type="region of interest" description="Disordered" evidence="1">
    <location>
        <begin position="93"/>
        <end position="166"/>
    </location>
</feature>
<feature type="compositionally biased region" description="Low complexity" evidence="1">
    <location>
        <begin position="9"/>
        <end position="34"/>
    </location>
</feature>